<keyword evidence="3" id="KW-1185">Reference proteome</keyword>
<dbReference type="Pfam" id="PF06985">
    <property type="entry name" value="HET"/>
    <property type="match status" value="1"/>
</dbReference>
<protein>
    <recommendedName>
        <fullName evidence="1">Heterokaryon incompatibility domain-containing protein</fullName>
    </recommendedName>
</protein>
<dbReference type="OrthoDB" id="5362512at2759"/>
<name>A0A0D2FDC9_9EURO</name>
<evidence type="ECO:0000313" key="2">
    <source>
        <dbReference type="EMBL" id="KIX00097.1"/>
    </source>
</evidence>
<reference evidence="2 3" key="1">
    <citation type="submission" date="2015-01" db="EMBL/GenBank/DDBJ databases">
        <title>The Genome Sequence of Rhinocladiella mackenzie CBS 650.93.</title>
        <authorList>
            <consortium name="The Broad Institute Genomics Platform"/>
            <person name="Cuomo C."/>
            <person name="de Hoog S."/>
            <person name="Gorbushina A."/>
            <person name="Stielow B."/>
            <person name="Teixiera M."/>
            <person name="Abouelleil A."/>
            <person name="Chapman S.B."/>
            <person name="Priest M."/>
            <person name="Young S.K."/>
            <person name="Wortman J."/>
            <person name="Nusbaum C."/>
            <person name="Birren B."/>
        </authorList>
    </citation>
    <scope>NUCLEOTIDE SEQUENCE [LARGE SCALE GENOMIC DNA]</scope>
    <source>
        <strain evidence="2 3">CBS 650.93</strain>
    </source>
</reference>
<evidence type="ECO:0000313" key="3">
    <source>
        <dbReference type="Proteomes" id="UP000053617"/>
    </source>
</evidence>
<dbReference type="InterPro" id="IPR010730">
    <property type="entry name" value="HET"/>
</dbReference>
<organism evidence="2 3">
    <name type="scientific">Rhinocladiella mackenziei CBS 650.93</name>
    <dbReference type="NCBI Taxonomy" id="1442369"/>
    <lineage>
        <taxon>Eukaryota</taxon>
        <taxon>Fungi</taxon>
        <taxon>Dikarya</taxon>
        <taxon>Ascomycota</taxon>
        <taxon>Pezizomycotina</taxon>
        <taxon>Eurotiomycetes</taxon>
        <taxon>Chaetothyriomycetidae</taxon>
        <taxon>Chaetothyriales</taxon>
        <taxon>Herpotrichiellaceae</taxon>
        <taxon>Rhinocladiella</taxon>
    </lineage>
</organism>
<dbReference type="PANTHER" id="PTHR33112:SF16">
    <property type="entry name" value="HETEROKARYON INCOMPATIBILITY DOMAIN-CONTAINING PROTEIN"/>
    <property type="match status" value="1"/>
</dbReference>
<dbReference type="AlphaFoldDB" id="A0A0D2FDC9"/>
<proteinExistence type="predicted"/>
<feature type="domain" description="Heterokaryon incompatibility" evidence="1">
    <location>
        <begin position="227"/>
        <end position="327"/>
    </location>
</feature>
<gene>
    <name evidence="2" type="ORF">Z518_10234</name>
</gene>
<dbReference type="VEuPathDB" id="FungiDB:Z518_10234"/>
<dbReference type="RefSeq" id="XP_013267233.1">
    <property type="nucleotide sequence ID" value="XM_013411779.1"/>
</dbReference>
<dbReference type="HOGENOM" id="CLU_002639_8_8_1"/>
<evidence type="ECO:0000259" key="1">
    <source>
        <dbReference type="Pfam" id="PF06985"/>
    </source>
</evidence>
<dbReference type="Proteomes" id="UP000053617">
    <property type="component" value="Unassembled WGS sequence"/>
</dbReference>
<dbReference type="STRING" id="1442369.A0A0D2FDC9"/>
<dbReference type="GeneID" id="25298305"/>
<accession>A0A0D2FDC9</accession>
<dbReference type="PANTHER" id="PTHR33112">
    <property type="entry name" value="DOMAIN PROTEIN, PUTATIVE-RELATED"/>
    <property type="match status" value="1"/>
</dbReference>
<sequence length="662" mass="73849">MDLNPHLGSQATDGLTEDSWAQKEYNIPPQTAAGEIEVKEAKDIVQTAQTGCIYCTILCIVLNQMYPGWEVESFLRIFVASGLPVVVRLLFGKTVTVERYETPGYVLPAGQIMDLSMDLTDPEKPPVEIEIYRPGFSADRGSVSESVALVLDQLNDRFGPAFGRRPDANDDVCRSFIKRQVDHCIAHHPACSSGVTKPLLPDRVIWLKAPTQDGLQLVEQKDARADYVTLSYCWGPMSPNIYLTNVSTLASRKHEMRFNDLPPLFQDVVNIARRHGIDFLWIDRLCIIQGPGGDFEIQAPKMGEIYGSSTLTIAAASASSENGSYPEANGEIVGPLYSGLETRWRRENQGGDYGKVSKRAWIWQERLLLARTVFYTPAALKFECRCSSLWEGADPAHVGHSWSMRLDDKAHLSWTKLVEDFSARDITYASDRLPAIEAVMRRIAKRTNWGPVYGMWKESLIETLAWQPAQKQDEFAQAMPGDFAPTWSWTSIDGPISYQTVHAQKGALYDADPFVYHLKLLRADPKTGELIVEGKLVPAAVRMRQELGDSEQRTIYEIGNNKDSVNWVKITADTHLRPYLGRFLHGETTPATQHLPAAEAAPSHGWTSTCYCLLIGVGQSRCEVLILGLSSRSLNSFERLGIIGSIPATVFDNRPVEQFVLI</sequence>
<dbReference type="EMBL" id="KN847483">
    <property type="protein sequence ID" value="KIX00097.1"/>
    <property type="molecule type" value="Genomic_DNA"/>
</dbReference>